<protein>
    <submittedName>
        <fullName evidence="2">Uncharacterized protein</fullName>
    </submittedName>
</protein>
<keyword evidence="3" id="KW-1185">Reference proteome</keyword>
<sequence>MDNTGLTSPRANVQPGCASRPQLDSGLRSMGELLPGYLERYKRYLLQDPQFLTTDLSVFYLPAVDVGLHYSSMTEVDLNSSSAEPFGIQPRPGDSSVFRNLSGTKKSLSSPATDRHGHSVDLTADSHQSQYQGTSSPVPVSSNLKKQAELYMSCFVQKLPQVCFSISLSSEFM</sequence>
<feature type="compositionally biased region" description="Polar residues" evidence="1">
    <location>
        <begin position="1"/>
        <end position="11"/>
    </location>
</feature>
<dbReference type="OrthoDB" id="10640505at2759"/>
<name>A0A8E0RU44_9TREM</name>
<feature type="region of interest" description="Disordered" evidence="1">
    <location>
        <begin position="1"/>
        <end position="25"/>
    </location>
</feature>
<organism evidence="2 3">
    <name type="scientific">Fasciolopsis buskii</name>
    <dbReference type="NCBI Taxonomy" id="27845"/>
    <lineage>
        <taxon>Eukaryota</taxon>
        <taxon>Metazoa</taxon>
        <taxon>Spiralia</taxon>
        <taxon>Lophotrochozoa</taxon>
        <taxon>Platyhelminthes</taxon>
        <taxon>Trematoda</taxon>
        <taxon>Digenea</taxon>
        <taxon>Plagiorchiida</taxon>
        <taxon>Echinostomata</taxon>
        <taxon>Echinostomatoidea</taxon>
        <taxon>Fasciolidae</taxon>
        <taxon>Fasciolopsis</taxon>
    </lineage>
</organism>
<comment type="caution">
    <text evidence="2">The sequence shown here is derived from an EMBL/GenBank/DDBJ whole genome shotgun (WGS) entry which is preliminary data.</text>
</comment>
<dbReference type="AlphaFoldDB" id="A0A8E0RU44"/>
<dbReference type="EMBL" id="LUCM01007831">
    <property type="protein sequence ID" value="KAA0189309.1"/>
    <property type="molecule type" value="Genomic_DNA"/>
</dbReference>
<evidence type="ECO:0000313" key="2">
    <source>
        <dbReference type="EMBL" id="KAA0189309.1"/>
    </source>
</evidence>
<accession>A0A8E0RU44</accession>
<proteinExistence type="predicted"/>
<feature type="compositionally biased region" description="Polar residues" evidence="1">
    <location>
        <begin position="125"/>
        <end position="140"/>
    </location>
</feature>
<evidence type="ECO:0000313" key="3">
    <source>
        <dbReference type="Proteomes" id="UP000728185"/>
    </source>
</evidence>
<dbReference type="Proteomes" id="UP000728185">
    <property type="component" value="Unassembled WGS sequence"/>
</dbReference>
<gene>
    <name evidence="2" type="ORF">FBUS_10577</name>
</gene>
<feature type="compositionally biased region" description="Polar residues" evidence="1">
    <location>
        <begin position="97"/>
        <end position="112"/>
    </location>
</feature>
<reference evidence="2" key="1">
    <citation type="submission" date="2019-05" db="EMBL/GenBank/DDBJ databases">
        <title>Annotation for the trematode Fasciolopsis buski.</title>
        <authorList>
            <person name="Choi Y.-J."/>
        </authorList>
    </citation>
    <scope>NUCLEOTIDE SEQUENCE</scope>
    <source>
        <strain evidence="2">HT</strain>
        <tissue evidence="2">Whole worm</tissue>
    </source>
</reference>
<feature type="region of interest" description="Disordered" evidence="1">
    <location>
        <begin position="83"/>
        <end position="140"/>
    </location>
</feature>
<evidence type="ECO:0000256" key="1">
    <source>
        <dbReference type="SAM" id="MobiDB-lite"/>
    </source>
</evidence>